<sequence>MGELYAVPSDGVSAVMKSHTLTVRCVFLQGPPPSGSIHSTTHHRAIRMPRDALPNPAAAPNCKNPFKTALATGQLQQLHHHQQQQQQPMPHPPHVVAGAQQGELYPGYPRPHRPGHPEPGSPYRAGYGGMLSPPPLGAKLYGDGSPSPGTDPLGSPGGVPGCHRADRCNGFPGAVSIHGHGRSPLSPPSVLLQGNPPPGGLPACAMTRRTSGPLSPVAQSPVMNAGHPRHGMDVPRAGLLHHKPQSLPPACALQQRMVTSSEKDPLGILDPIPTKPMGRPPVSSPGPSGFQPGLRSQVPMMNVNVGPPAVVPLPSNLPLPTGKPGPTVHGQRSQQAGHAPSMSPAPVTSPGHVSGRMEASPHRSRPSSASLDHGGFAVPSGHPAHPGGSKAPPRSPGSAMGSPHPAVPSSPSSNKSEPLHQYKDTQMLSGMGHSVGAQQHNNNPVYSPTSSSSSLLSTPSASQKGHPGLLGVPINQILNQQKAAPFPASSLLSAAAKAQLAYQNKHTAADGGGGSAVSEAGGRQPGFLSGPRGTEAHGTSGPMRSTADPLNAPEPQSGRAALRDKLMAQQRDPLRKRKQCGVRHGAHRPRRLRRAAAEGGPHGHGAIARQHFHGSAPPVHERPGGSPPRGRRRAERHTRARPAVQSATLRAPRTSSSSSTTAAPPRPAPEAAGPGDDADPDARVLSVGVCGPMMPGVGHAASQPPPPLSHPGPSPQQQSLLLHGVRRAAMAHGVVDVINTGETPPIDHLLKYDDNRGIINRDH</sequence>
<dbReference type="GO" id="GO:0003682">
    <property type="term" value="F:chromatin binding"/>
    <property type="evidence" value="ECO:0007669"/>
    <property type="project" value="TreeGrafter"/>
</dbReference>
<feature type="compositionally biased region" description="Basic residues" evidence="1">
    <location>
        <begin position="574"/>
        <end position="594"/>
    </location>
</feature>
<feature type="compositionally biased region" description="Pro residues" evidence="1">
    <location>
        <begin position="703"/>
        <end position="714"/>
    </location>
</feature>
<feature type="compositionally biased region" description="Low complexity" evidence="1">
    <location>
        <begin position="447"/>
        <end position="460"/>
    </location>
</feature>
<dbReference type="GO" id="GO:0005634">
    <property type="term" value="C:nucleus"/>
    <property type="evidence" value="ECO:0007669"/>
    <property type="project" value="TreeGrafter"/>
</dbReference>
<feature type="region of interest" description="Disordered" evidence="1">
    <location>
        <begin position="695"/>
        <end position="718"/>
    </location>
</feature>
<dbReference type="OrthoDB" id="641149at2759"/>
<evidence type="ECO:0000256" key="1">
    <source>
        <dbReference type="SAM" id="MobiDB-lite"/>
    </source>
</evidence>
<evidence type="ECO:0000313" key="3">
    <source>
        <dbReference type="Proteomes" id="UP001148018"/>
    </source>
</evidence>
<feature type="region of interest" description="Disordered" evidence="1">
    <location>
        <begin position="263"/>
        <end position="301"/>
    </location>
</feature>
<dbReference type="EMBL" id="JANIIK010000119">
    <property type="protein sequence ID" value="KAJ3584405.1"/>
    <property type="molecule type" value="Genomic_DNA"/>
</dbReference>
<evidence type="ECO:0000313" key="2">
    <source>
        <dbReference type="EMBL" id="KAJ3584405.1"/>
    </source>
</evidence>
<dbReference type="PANTHER" id="PTHR16112:SF18">
    <property type="entry name" value="METHYL-CPG-BINDING DOMAIN PROTEIN 5"/>
    <property type="match status" value="1"/>
</dbReference>
<reference evidence="2" key="1">
    <citation type="submission" date="2022-07" db="EMBL/GenBank/DDBJ databases">
        <title>Chromosome-level genome of Muraenolepis orangiensis.</title>
        <authorList>
            <person name="Kim J."/>
        </authorList>
    </citation>
    <scope>NUCLEOTIDE SEQUENCE</scope>
    <source>
        <strain evidence="2">KU_S4_2022</strain>
        <tissue evidence="2">Muscle</tissue>
    </source>
</reference>
<feature type="compositionally biased region" description="Low complexity" evidence="1">
    <location>
        <begin position="402"/>
        <end position="413"/>
    </location>
</feature>
<name>A0A9Q0DCE1_9TELE</name>
<feature type="region of interest" description="Disordered" evidence="1">
    <location>
        <begin position="74"/>
        <end position="161"/>
    </location>
</feature>
<dbReference type="Proteomes" id="UP001148018">
    <property type="component" value="Unassembled WGS sequence"/>
</dbReference>
<protein>
    <submittedName>
        <fullName evidence="2">Uncharacterized protein</fullName>
    </submittedName>
</protein>
<organism evidence="2 3">
    <name type="scientific">Muraenolepis orangiensis</name>
    <name type="common">Patagonian moray cod</name>
    <dbReference type="NCBI Taxonomy" id="630683"/>
    <lineage>
        <taxon>Eukaryota</taxon>
        <taxon>Metazoa</taxon>
        <taxon>Chordata</taxon>
        <taxon>Craniata</taxon>
        <taxon>Vertebrata</taxon>
        <taxon>Euteleostomi</taxon>
        <taxon>Actinopterygii</taxon>
        <taxon>Neopterygii</taxon>
        <taxon>Teleostei</taxon>
        <taxon>Neoteleostei</taxon>
        <taxon>Acanthomorphata</taxon>
        <taxon>Zeiogadaria</taxon>
        <taxon>Gadariae</taxon>
        <taxon>Gadiformes</taxon>
        <taxon>Muraenolepidoidei</taxon>
        <taxon>Muraenolepididae</taxon>
        <taxon>Muraenolepis</taxon>
    </lineage>
</organism>
<feature type="compositionally biased region" description="Low complexity" evidence="1">
    <location>
        <begin position="641"/>
        <end position="675"/>
    </location>
</feature>
<proteinExistence type="predicted"/>
<dbReference type="GO" id="GO:0010369">
    <property type="term" value="C:chromocenter"/>
    <property type="evidence" value="ECO:0007669"/>
    <property type="project" value="TreeGrafter"/>
</dbReference>
<comment type="caution">
    <text evidence="2">The sequence shown here is derived from an EMBL/GenBank/DDBJ whole genome shotgun (WGS) entry which is preliminary data.</text>
</comment>
<keyword evidence="3" id="KW-1185">Reference proteome</keyword>
<feature type="region of interest" description="Disordered" evidence="1">
    <location>
        <begin position="314"/>
        <end position="419"/>
    </location>
</feature>
<gene>
    <name evidence="2" type="ORF">NHX12_014900</name>
</gene>
<accession>A0A9Q0DCE1</accession>
<dbReference type="PANTHER" id="PTHR16112">
    <property type="entry name" value="METHYL-CPG BINDING PROTEIN, DROSOPHILA"/>
    <property type="match status" value="1"/>
</dbReference>
<feature type="region of interest" description="Disordered" evidence="1">
    <location>
        <begin position="506"/>
        <end position="683"/>
    </location>
</feature>
<feature type="region of interest" description="Disordered" evidence="1">
    <location>
        <begin position="179"/>
        <end position="199"/>
    </location>
</feature>
<feature type="compositionally biased region" description="Pro residues" evidence="1">
    <location>
        <begin position="314"/>
        <end position="323"/>
    </location>
</feature>
<feature type="region of interest" description="Disordered" evidence="1">
    <location>
        <begin position="432"/>
        <end position="468"/>
    </location>
</feature>
<feature type="compositionally biased region" description="Basic residues" evidence="1">
    <location>
        <begin position="629"/>
        <end position="640"/>
    </location>
</feature>
<dbReference type="AlphaFoldDB" id="A0A9Q0DCE1"/>
<feature type="compositionally biased region" description="Polar residues" evidence="1">
    <location>
        <begin position="436"/>
        <end position="446"/>
    </location>
</feature>